<proteinExistence type="predicted"/>
<protein>
    <submittedName>
        <fullName evidence="1">Uncharacterized protein</fullName>
    </submittedName>
</protein>
<evidence type="ECO:0000313" key="2">
    <source>
        <dbReference type="Proteomes" id="UP000278351"/>
    </source>
</evidence>
<dbReference type="Proteomes" id="UP000278351">
    <property type="component" value="Unassembled WGS sequence"/>
</dbReference>
<sequence>MAILDPNAPPFIGTIGNLTYYRLPGSDKIIVRRKGGVSRKRIKNAEEYRRTRENNSEFSGCARAASHIRDVMHTTNLVADYNFTPKLIALMKKVQLKCDTGNRGERNIRITRYSALLEGFALNRYNPFTGIVRQPIHATIDRERATATIEVPALISGLNLYSPWKSPYYQLSFSFGAVQDLMFDGMNFKSCQSPANYETVETAWALVSQPAGKQTVTLQLPVPVKADETLILSAGIHMGTPGHEGNIAWVKRQGAGMILRVG</sequence>
<keyword evidence="2" id="KW-1185">Reference proteome</keyword>
<dbReference type="OrthoDB" id="668426at2"/>
<dbReference type="EMBL" id="RPDH01000002">
    <property type="protein sequence ID" value="RPE08301.1"/>
    <property type="molecule type" value="Genomic_DNA"/>
</dbReference>
<evidence type="ECO:0000313" key="1">
    <source>
        <dbReference type="EMBL" id="RPE08301.1"/>
    </source>
</evidence>
<accession>A0A3N4PTG2</accession>
<dbReference type="AlphaFoldDB" id="A0A3N4PTG2"/>
<gene>
    <name evidence="1" type="ORF">EGT74_14670</name>
</gene>
<reference evidence="1 2" key="1">
    <citation type="submission" date="2018-11" db="EMBL/GenBank/DDBJ databases">
        <title>Chitinophaga lutea sp.nov., isolate from arsenic contaminated soil.</title>
        <authorList>
            <person name="Zong Y."/>
        </authorList>
    </citation>
    <scope>NUCLEOTIDE SEQUENCE [LARGE SCALE GENOMIC DNA]</scope>
    <source>
        <strain evidence="1 2">ZY74</strain>
    </source>
</reference>
<comment type="caution">
    <text evidence="1">The sequence shown here is derived from an EMBL/GenBank/DDBJ whole genome shotgun (WGS) entry which is preliminary data.</text>
</comment>
<name>A0A3N4PTG2_9BACT</name>
<dbReference type="RefSeq" id="WP_123847302.1">
    <property type="nucleotide sequence ID" value="NZ_RPDH01000002.1"/>
</dbReference>
<organism evidence="1 2">
    <name type="scientific">Chitinophaga lutea</name>
    <dbReference type="NCBI Taxonomy" id="2488634"/>
    <lineage>
        <taxon>Bacteria</taxon>
        <taxon>Pseudomonadati</taxon>
        <taxon>Bacteroidota</taxon>
        <taxon>Chitinophagia</taxon>
        <taxon>Chitinophagales</taxon>
        <taxon>Chitinophagaceae</taxon>
        <taxon>Chitinophaga</taxon>
    </lineage>
</organism>